<feature type="domain" description="LytR/CpsA/Psr regulator C-terminal" evidence="4">
    <location>
        <begin position="291"/>
        <end position="364"/>
    </location>
</feature>
<evidence type="ECO:0000256" key="1">
    <source>
        <dbReference type="ARBA" id="ARBA00006068"/>
    </source>
</evidence>
<dbReference type="STRING" id="1817864.A2Z21_00520"/>
<gene>
    <name evidence="5" type="ORF">A2Z21_00520</name>
</gene>
<dbReference type="Pfam" id="PF03816">
    <property type="entry name" value="LytR_cpsA_psr"/>
    <property type="match status" value="1"/>
</dbReference>
<dbReference type="PANTHER" id="PTHR33392">
    <property type="entry name" value="POLYISOPRENYL-TEICHOIC ACID--PEPTIDOGLYCAN TEICHOIC ACID TRANSFERASE TAGU"/>
    <property type="match status" value="1"/>
</dbReference>
<proteinExistence type="inferred from homology"/>
<dbReference type="Proteomes" id="UP000179157">
    <property type="component" value="Unassembled WGS sequence"/>
</dbReference>
<dbReference type="EMBL" id="MFGX01000047">
    <property type="protein sequence ID" value="OGF55835.1"/>
    <property type="molecule type" value="Genomic_DNA"/>
</dbReference>
<comment type="similarity">
    <text evidence="1">Belongs to the LytR/CpsA/Psr (LCP) family.</text>
</comment>
<sequence>MGREGMSVRNKLFLLVILAVFVLGGLAVAWWYQEGGPVRGKGANEYVLILGLDNFGESQRTDTILVAKLANQQIKLLSVPRDLQIKFSNGELGKINAAYGRGHVELTRQIVSDLLGIPIYWYAVVNYQGFTQFIDAIGGVTVNVEKPLRYDDDKQSLHINLAQGTQTLNGSQALDFWRYRDSATGEDLGRIRRQQGFIQALSQKLAQVQATQVKKLVETTLPNIQTNMAAVDAYRLVDRLQKLRPEDLQVATLPGQVAPIDGVSYFRAEPVETAALVSEFFQGREVLTNRDVRVIVLNGYPDEVKRQGLAKKVSDLLKAQGFQVVAYWNADTFDYPQSYLINVSGAKDKTQRLATALKVPLTAVTSAEFTAATQQRFGEDRLPMIQKMLTTTAVPPDNRSVELSEADLVLILGDGFSIAGGESN</sequence>
<dbReference type="InterPro" id="IPR004474">
    <property type="entry name" value="LytR_CpsA_psr"/>
</dbReference>
<dbReference type="InterPro" id="IPR050922">
    <property type="entry name" value="LytR/CpsA/Psr_CW_biosynth"/>
</dbReference>
<keyword evidence="2" id="KW-1133">Transmembrane helix</keyword>
<evidence type="ECO:0000259" key="3">
    <source>
        <dbReference type="Pfam" id="PF03816"/>
    </source>
</evidence>
<dbReference type="Gene3D" id="3.30.70.2390">
    <property type="match status" value="1"/>
</dbReference>
<dbReference type="NCBIfam" id="TIGR00350">
    <property type="entry name" value="lytR_cpsA_psr"/>
    <property type="match status" value="1"/>
</dbReference>
<feature type="transmembrane region" description="Helical" evidence="2">
    <location>
        <begin position="12"/>
        <end position="32"/>
    </location>
</feature>
<organism evidence="5 6">
    <name type="scientific">Fraserbacteria sp. (strain RBG_16_55_9)</name>
    <dbReference type="NCBI Taxonomy" id="1817864"/>
    <lineage>
        <taxon>Bacteria</taxon>
        <taxon>Candidatus Fraseribacteriota</taxon>
    </lineage>
</organism>
<feature type="domain" description="Cell envelope-related transcriptional attenuator" evidence="3">
    <location>
        <begin position="60"/>
        <end position="206"/>
    </location>
</feature>
<accession>A0A1F5UXF3</accession>
<reference evidence="5 6" key="1">
    <citation type="journal article" date="2016" name="Nat. Commun.">
        <title>Thousands of microbial genomes shed light on interconnected biogeochemical processes in an aquifer system.</title>
        <authorList>
            <person name="Anantharaman K."/>
            <person name="Brown C.T."/>
            <person name="Hug L.A."/>
            <person name="Sharon I."/>
            <person name="Castelle C.J."/>
            <person name="Probst A.J."/>
            <person name="Thomas B.C."/>
            <person name="Singh A."/>
            <person name="Wilkins M.J."/>
            <person name="Karaoz U."/>
            <person name="Brodie E.L."/>
            <person name="Williams K.H."/>
            <person name="Hubbard S.S."/>
            <person name="Banfield J.F."/>
        </authorList>
    </citation>
    <scope>NUCLEOTIDE SEQUENCE [LARGE SCALE GENOMIC DNA]</scope>
    <source>
        <strain evidence="6">RBG_16_55_9</strain>
    </source>
</reference>
<dbReference type="PANTHER" id="PTHR33392:SF6">
    <property type="entry name" value="POLYISOPRENYL-TEICHOIC ACID--PEPTIDOGLYCAN TEICHOIC ACID TRANSFERASE TAGU"/>
    <property type="match status" value="1"/>
</dbReference>
<evidence type="ECO:0000259" key="4">
    <source>
        <dbReference type="Pfam" id="PF13399"/>
    </source>
</evidence>
<dbReference type="AlphaFoldDB" id="A0A1F5UXF3"/>
<dbReference type="Pfam" id="PF13399">
    <property type="entry name" value="LytR_C"/>
    <property type="match status" value="1"/>
</dbReference>
<dbReference type="InterPro" id="IPR027381">
    <property type="entry name" value="LytR/CpsA/Psr_C"/>
</dbReference>
<evidence type="ECO:0000256" key="2">
    <source>
        <dbReference type="SAM" id="Phobius"/>
    </source>
</evidence>
<keyword evidence="2" id="KW-0812">Transmembrane</keyword>
<evidence type="ECO:0008006" key="7">
    <source>
        <dbReference type="Google" id="ProtNLM"/>
    </source>
</evidence>
<comment type="caution">
    <text evidence="5">The sequence shown here is derived from an EMBL/GenBank/DDBJ whole genome shotgun (WGS) entry which is preliminary data.</text>
</comment>
<protein>
    <recommendedName>
        <fullName evidence="7">Cell envelope-related transcriptional attenuator domain-containing protein</fullName>
    </recommendedName>
</protein>
<evidence type="ECO:0000313" key="5">
    <source>
        <dbReference type="EMBL" id="OGF55835.1"/>
    </source>
</evidence>
<evidence type="ECO:0000313" key="6">
    <source>
        <dbReference type="Proteomes" id="UP000179157"/>
    </source>
</evidence>
<dbReference type="Gene3D" id="3.40.630.190">
    <property type="entry name" value="LCP protein"/>
    <property type="match status" value="1"/>
</dbReference>
<keyword evidence="2" id="KW-0472">Membrane</keyword>
<name>A0A1F5UXF3_FRAXR</name>